<gene>
    <name evidence="1" type="ORF">GLRG_05680</name>
</gene>
<dbReference type="Proteomes" id="UP000008782">
    <property type="component" value="Unassembled WGS sequence"/>
</dbReference>
<protein>
    <submittedName>
        <fullName evidence="1">Uncharacterized protein</fullName>
    </submittedName>
</protein>
<name>E3QIC6_COLGM</name>
<organism evidence="2">
    <name type="scientific">Colletotrichum graminicola (strain M1.001 / M2 / FGSC 10212)</name>
    <name type="common">Maize anthracnose fungus</name>
    <name type="synonym">Glomerella graminicola</name>
    <dbReference type="NCBI Taxonomy" id="645133"/>
    <lineage>
        <taxon>Eukaryota</taxon>
        <taxon>Fungi</taxon>
        <taxon>Dikarya</taxon>
        <taxon>Ascomycota</taxon>
        <taxon>Pezizomycotina</taxon>
        <taxon>Sordariomycetes</taxon>
        <taxon>Hypocreomycetidae</taxon>
        <taxon>Glomerellales</taxon>
        <taxon>Glomerellaceae</taxon>
        <taxon>Colletotrichum</taxon>
        <taxon>Colletotrichum graminicola species complex</taxon>
    </lineage>
</organism>
<keyword evidence="2" id="KW-1185">Reference proteome</keyword>
<dbReference type="InterPro" id="IPR029058">
    <property type="entry name" value="AB_hydrolase_fold"/>
</dbReference>
<evidence type="ECO:0000313" key="1">
    <source>
        <dbReference type="EMBL" id="EFQ30536.1"/>
    </source>
</evidence>
<sequence>MLYDFRKPGDSSSLYSRIFMDSNAIPAQPKSLAEVQGQFDELCDHFGIERSIPNSQKLGILRTKSVQDLLRTISHLKNHTFRPVTDDIFIHFGMVDYLQSRGFADEFKKREYKILIGEVLNEETLYASYNPPIEPTLDALRLQISNYYAPDVTDRAIKQYTLPNSSNLEDWQNIFGKTQEDVDR</sequence>
<dbReference type="SUPFAM" id="SSF53474">
    <property type="entry name" value="alpha/beta-Hydrolases"/>
    <property type="match status" value="1"/>
</dbReference>
<evidence type="ECO:0000313" key="2">
    <source>
        <dbReference type="Proteomes" id="UP000008782"/>
    </source>
</evidence>
<dbReference type="eggNOG" id="KOG1516">
    <property type="taxonomic scope" value="Eukaryota"/>
</dbReference>
<proteinExistence type="predicted"/>
<dbReference type="STRING" id="645133.E3QIC6"/>
<dbReference type="Gene3D" id="3.40.50.1820">
    <property type="entry name" value="alpha/beta hydrolase"/>
    <property type="match status" value="1"/>
</dbReference>
<dbReference type="EMBL" id="GG697350">
    <property type="protein sequence ID" value="EFQ30536.1"/>
    <property type="molecule type" value="Genomic_DNA"/>
</dbReference>
<dbReference type="RefSeq" id="XP_008094556.1">
    <property type="nucleotide sequence ID" value="XM_008096365.1"/>
</dbReference>
<dbReference type="HOGENOM" id="CLU_1468057_0_0_1"/>
<dbReference type="OrthoDB" id="6846267at2759"/>
<dbReference type="GeneID" id="24411045"/>
<accession>E3QIC6</accession>
<dbReference type="VEuPathDB" id="FungiDB:GLRG_05680"/>
<dbReference type="AlphaFoldDB" id="E3QIC6"/>
<reference evidence="2" key="1">
    <citation type="journal article" date="2012" name="Nat. Genet.">
        <title>Lifestyle transitions in plant pathogenic Colletotrichum fungi deciphered by genome and transcriptome analyses.</title>
        <authorList>
            <person name="O'Connell R.J."/>
            <person name="Thon M.R."/>
            <person name="Hacquard S."/>
            <person name="Amyotte S.G."/>
            <person name="Kleemann J."/>
            <person name="Torres M.F."/>
            <person name="Damm U."/>
            <person name="Buiate E.A."/>
            <person name="Epstein L."/>
            <person name="Alkan N."/>
            <person name="Altmueller J."/>
            <person name="Alvarado-Balderrama L."/>
            <person name="Bauser C.A."/>
            <person name="Becker C."/>
            <person name="Birren B.W."/>
            <person name="Chen Z."/>
            <person name="Choi J."/>
            <person name="Crouch J.A."/>
            <person name="Duvick J.P."/>
            <person name="Farman M.A."/>
            <person name="Gan P."/>
            <person name="Heiman D."/>
            <person name="Henrissat B."/>
            <person name="Howard R.J."/>
            <person name="Kabbage M."/>
            <person name="Koch C."/>
            <person name="Kracher B."/>
            <person name="Kubo Y."/>
            <person name="Law A.D."/>
            <person name="Lebrun M.-H."/>
            <person name="Lee Y.-H."/>
            <person name="Miyara I."/>
            <person name="Moore N."/>
            <person name="Neumann U."/>
            <person name="Nordstroem K."/>
            <person name="Panaccione D.G."/>
            <person name="Panstruga R."/>
            <person name="Place M."/>
            <person name="Proctor R.H."/>
            <person name="Prusky D."/>
            <person name="Rech G."/>
            <person name="Reinhardt R."/>
            <person name="Rollins J.A."/>
            <person name="Rounsley S."/>
            <person name="Schardl C.L."/>
            <person name="Schwartz D.C."/>
            <person name="Shenoy N."/>
            <person name="Shirasu K."/>
            <person name="Sikhakolli U.R."/>
            <person name="Stueber K."/>
            <person name="Sukno S.A."/>
            <person name="Sweigard J.A."/>
            <person name="Takano Y."/>
            <person name="Takahara H."/>
            <person name="Trail F."/>
            <person name="van der Does H.C."/>
            <person name="Voll L.M."/>
            <person name="Will I."/>
            <person name="Young S."/>
            <person name="Zeng Q."/>
            <person name="Zhang J."/>
            <person name="Zhou S."/>
            <person name="Dickman M.B."/>
            <person name="Schulze-Lefert P."/>
            <person name="Ver Loren van Themaat E."/>
            <person name="Ma L.-J."/>
            <person name="Vaillancourt L.J."/>
        </authorList>
    </citation>
    <scope>NUCLEOTIDE SEQUENCE [LARGE SCALE GENOMIC DNA]</scope>
    <source>
        <strain evidence="2">M1.001 / M2 / FGSC 10212</strain>
    </source>
</reference>